<dbReference type="AlphaFoldDB" id="A0A921MU29"/>
<reference evidence="2" key="1">
    <citation type="journal article" date="2021" name="PeerJ">
        <title>Extensive microbial diversity within the chicken gut microbiome revealed by metagenomics and culture.</title>
        <authorList>
            <person name="Gilroy R."/>
            <person name="Ravi A."/>
            <person name="Getino M."/>
            <person name="Pursley I."/>
            <person name="Horton D.L."/>
            <person name="Alikhan N.F."/>
            <person name="Baker D."/>
            <person name="Gharbi K."/>
            <person name="Hall N."/>
            <person name="Watson M."/>
            <person name="Adriaenssens E.M."/>
            <person name="Foster-Nyarko E."/>
            <person name="Jarju S."/>
            <person name="Secka A."/>
            <person name="Antonio M."/>
            <person name="Oren A."/>
            <person name="Chaudhuri R.R."/>
            <person name="La Ragione R."/>
            <person name="Hildebrand F."/>
            <person name="Pallen M.J."/>
        </authorList>
    </citation>
    <scope>NUCLEOTIDE SEQUENCE</scope>
    <source>
        <strain evidence="2">ChiGjej5B5-22894</strain>
    </source>
</reference>
<evidence type="ECO:0000256" key="1">
    <source>
        <dbReference type="SAM" id="Phobius"/>
    </source>
</evidence>
<reference evidence="2" key="2">
    <citation type="submission" date="2021-09" db="EMBL/GenBank/DDBJ databases">
        <authorList>
            <person name="Gilroy R."/>
        </authorList>
    </citation>
    <scope>NUCLEOTIDE SEQUENCE</scope>
    <source>
        <strain evidence="2">ChiGjej5B5-22894</strain>
    </source>
</reference>
<accession>A0A921MU29</accession>
<sequence>MVIWKGWGILAVVYIALCAGLLGGAAGGALVGEQAVPVTVGMGFVLGGALTTLHGWHLNIARPRAKAADWEAVERPRLVAAAARGALVVDNVQPRDRAEADAMIEEVISRGRKVIGRHGPHSVFWIPMEVIGLLAVVGGLLLAVYGGVMLVTD</sequence>
<protein>
    <submittedName>
        <fullName evidence="2">Uncharacterized protein</fullName>
    </submittedName>
</protein>
<dbReference type="Proteomes" id="UP000742460">
    <property type="component" value="Unassembled WGS sequence"/>
</dbReference>
<comment type="caution">
    <text evidence="2">The sequence shown here is derived from an EMBL/GenBank/DDBJ whole genome shotgun (WGS) entry which is preliminary data.</text>
</comment>
<evidence type="ECO:0000313" key="2">
    <source>
        <dbReference type="EMBL" id="HJG90146.1"/>
    </source>
</evidence>
<proteinExistence type="predicted"/>
<feature type="transmembrane region" description="Helical" evidence="1">
    <location>
        <begin position="7"/>
        <end position="30"/>
    </location>
</feature>
<organism evidence="2 3">
    <name type="scientific">Brachybacterium massiliense</name>
    <dbReference type="NCBI Taxonomy" id="1755098"/>
    <lineage>
        <taxon>Bacteria</taxon>
        <taxon>Bacillati</taxon>
        <taxon>Actinomycetota</taxon>
        <taxon>Actinomycetes</taxon>
        <taxon>Micrococcales</taxon>
        <taxon>Dermabacteraceae</taxon>
        <taxon>Brachybacterium</taxon>
    </lineage>
</organism>
<dbReference type="EMBL" id="DYUE01000012">
    <property type="protein sequence ID" value="HJG90146.1"/>
    <property type="molecule type" value="Genomic_DNA"/>
</dbReference>
<feature type="transmembrane region" description="Helical" evidence="1">
    <location>
        <begin position="122"/>
        <end position="145"/>
    </location>
</feature>
<keyword evidence="1" id="KW-0812">Transmembrane</keyword>
<gene>
    <name evidence="2" type="ORF">K8V81_00335</name>
</gene>
<name>A0A921MU29_9MICO</name>
<keyword evidence="1" id="KW-0472">Membrane</keyword>
<feature type="transmembrane region" description="Helical" evidence="1">
    <location>
        <begin position="36"/>
        <end position="56"/>
    </location>
</feature>
<evidence type="ECO:0000313" key="3">
    <source>
        <dbReference type="Proteomes" id="UP000742460"/>
    </source>
</evidence>
<keyword evidence="1" id="KW-1133">Transmembrane helix</keyword>